<protein>
    <submittedName>
        <fullName evidence="2">Uncharacterized protein</fullName>
    </submittedName>
</protein>
<keyword evidence="1" id="KW-0732">Signal</keyword>
<keyword evidence="3" id="KW-1185">Reference proteome</keyword>
<dbReference type="Proteomes" id="UP000604825">
    <property type="component" value="Unassembled WGS sequence"/>
</dbReference>
<comment type="caution">
    <text evidence="2">The sequence shown here is derived from an EMBL/GenBank/DDBJ whole genome shotgun (WGS) entry which is preliminary data.</text>
</comment>
<evidence type="ECO:0000313" key="3">
    <source>
        <dbReference type="Proteomes" id="UP000604825"/>
    </source>
</evidence>
<dbReference type="AlphaFoldDB" id="A0A811QEH0"/>
<reference evidence="2" key="1">
    <citation type="submission" date="2020-10" db="EMBL/GenBank/DDBJ databases">
        <authorList>
            <person name="Han B."/>
            <person name="Lu T."/>
            <person name="Zhao Q."/>
            <person name="Huang X."/>
            <person name="Zhao Y."/>
        </authorList>
    </citation>
    <scope>NUCLEOTIDE SEQUENCE</scope>
</reference>
<sequence length="88" mass="8983">MAWSKKTLAIVVVPLLMALLASTVPASQGSRALLGAEQCSKSDYCNEQSCGATCAVLGLNVVGVCNVVGGVSSCCCVPKPSTSIKIRH</sequence>
<accession>A0A811QEH0</accession>
<dbReference type="EMBL" id="CAJGYO010000009">
    <property type="protein sequence ID" value="CAD6254144.1"/>
    <property type="molecule type" value="Genomic_DNA"/>
</dbReference>
<evidence type="ECO:0000256" key="1">
    <source>
        <dbReference type="SAM" id="SignalP"/>
    </source>
</evidence>
<name>A0A811QEH0_9POAL</name>
<evidence type="ECO:0000313" key="2">
    <source>
        <dbReference type="EMBL" id="CAD6254144.1"/>
    </source>
</evidence>
<organism evidence="2 3">
    <name type="scientific">Miscanthus lutarioriparius</name>
    <dbReference type="NCBI Taxonomy" id="422564"/>
    <lineage>
        <taxon>Eukaryota</taxon>
        <taxon>Viridiplantae</taxon>
        <taxon>Streptophyta</taxon>
        <taxon>Embryophyta</taxon>
        <taxon>Tracheophyta</taxon>
        <taxon>Spermatophyta</taxon>
        <taxon>Magnoliopsida</taxon>
        <taxon>Liliopsida</taxon>
        <taxon>Poales</taxon>
        <taxon>Poaceae</taxon>
        <taxon>PACMAD clade</taxon>
        <taxon>Panicoideae</taxon>
        <taxon>Andropogonodae</taxon>
        <taxon>Andropogoneae</taxon>
        <taxon>Saccharinae</taxon>
        <taxon>Miscanthus</taxon>
    </lineage>
</organism>
<proteinExistence type="predicted"/>
<feature type="signal peptide" evidence="1">
    <location>
        <begin position="1"/>
        <end position="29"/>
    </location>
</feature>
<feature type="chain" id="PRO_5032518532" evidence="1">
    <location>
        <begin position="30"/>
        <end position="88"/>
    </location>
</feature>
<gene>
    <name evidence="2" type="ORF">NCGR_LOCUS37752</name>
</gene>